<dbReference type="InterPro" id="IPR011006">
    <property type="entry name" value="CheY-like_superfamily"/>
</dbReference>
<protein>
    <recommendedName>
        <fullName evidence="5">Protein-glutamate methylesterase/protein-glutamine glutaminase</fullName>
        <ecNumber evidence="5">3.1.1.61</ecNumber>
        <ecNumber evidence="5">3.5.1.44</ecNumber>
    </recommendedName>
</protein>
<dbReference type="Pfam" id="PF00072">
    <property type="entry name" value="Response_reg"/>
    <property type="match status" value="1"/>
</dbReference>
<comment type="subcellular location">
    <subcellularLocation>
        <location evidence="5">Cytoplasm</location>
    </subcellularLocation>
</comment>
<dbReference type="PANTHER" id="PTHR42872:SF6">
    <property type="entry name" value="PROTEIN-GLUTAMATE METHYLESTERASE_PROTEIN-GLUTAMINE GLUTAMINASE"/>
    <property type="match status" value="1"/>
</dbReference>
<comment type="caution">
    <text evidence="10">The sequence shown here is derived from an EMBL/GenBank/DDBJ whole genome shotgun (WGS) entry which is preliminary data.</text>
</comment>
<evidence type="ECO:0000256" key="5">
    <source>
        <dbReference type="HAMAP-Rule" id="MF_00099"/>
    </source>
</evidence>
<dbReference type="InterPro" id="IPR035909">
    <property type="entry name" value="CheB_C"/>
</dbReference>
<feature type="active site" evidence="5 6">
    <location>
        <position position="173"/>
    </location>
</feature>
<comment type="catalytic activity">
    <reaction evidence="4 5">
        <text>[protein]-L-glutamate 5-O-methyl ester + H2O = L-glutamyl-[protein] + methanol + H(+)</text>
        <dbReference type="Rhea" id="RHEA:23236"/>
        <dbReference type="Rhea" id="RHEA-COMP:10208"/>
        <dbReference type="Rhea" id="RHEA-COMP:10311"/>
        <dbReference type="ChEBI" id="CHEBI:15377"/>
        <dbReference type="ChEBI" id="CHEBI:15378"/>
        <dbReference type="ChEBI" id="CHEBI:17790"/>
        <dbReference type="ChEBI" id="CHEBI:29973"/>
        <dbReference type="ChEBI" id="CHEBI:82795"/>
        <dbReference type="EC" id="3.1.1.61"/>
    </reaction>
</comment>
<evidence type="ECO:0000256" key="2">
    <source>
        <dbReference type="ARBA" id="ARBA00022500"/>
    </source>
</evidence>
<evidence type="ECO:0000256" key="6">
    <source>
        <dbReference type="PROSITE-ProRule" id="PRU00050"/>
    </source>
</evidence>
<accession>A0A0F3GZD7</accession>
<dbReference type="CDD" id="cd16432">
    <property type="entry name" value="CheB_Rec"/>
    <property type="match status" value="1"/>
</dbReference>
<dbReference type="EC" id="3.5.1.44" evidence="5"/>
<dbReference type="GO" id="GO:0000156">
    <property type="term" value="F:phosphorelay response regulator activity"/>
    <property type="evidence" value="ECO:0007669"/>
    <property type="project" value="InterPro"/>
</dbReference>
<comment type="domain">
    <text evidence="5">Contains a C-terminal catalytic domain, and an N-terminal region which modulates catalytic activity.</text>
</comment>
<dbReference type="HAMAP" id="MF_00099">
    <property type="entry name" value="CheB_chemtxs"/>
    <property type="match status" value="1"/>
</dbReference>
<keyword evidence="2 5" id="KW-0145">Chemotaxis</keyword>
<evidence type="ECO:0000313" key="11">
    <source>
        <dbReference type="Proteomes" id="UP000033423"/>
    </source>
</evidence>
<dbReference type="EC" id="3.1.1.61" evidence="5"/>
<evidence type="ECO:0000313" key="10">
    <source>
        <dbReference type="EMBL" id="KJU86063.1"/>
    </source>
</evidence>
<feature type="active site" evidence="5 6">
    <location>
        <position position="200"/>
    </location>
</feature>
<evidence type="ECO:0000256" key="1">
    <source>
        <dbReference type="ARBA" id="ARBA00022490"/>
    </source>
</evidence>
<dbReference type="InterPro" id="IPR001789">
    <property type="entry name" value="Sig_transdc_resp-reg_receiver"/>
</dbReference>
<dbReference type="SMART" id="SM00448">
    <property type="entry name" value="REC"/>
    <property type="match status" value="1"/>
</dbReference>
<dbReference type="AlphaFoldDB" id="A0A0F3GZD7"/>
<dbReference type="SUPFAM" id="SSF52738">
    <property type="entry name" value="Methylesterase CheB, C-terminal domain"/>
    <property type="match status" value="1"/>
</dbReference>
<comment type="PTM">
    <text evidence="5">Phosphorylated by CheA. Phosphorylation of the N-terminal regulatory domain activates the methylesterase activity.</text>
</comment>
<feature type="domain" description="Response regulatory" evidence="8">
    <location>
        <begin position="5"/>
        <end position="123"/>
    </location>
</feature>
<organism evidence="10 11">
    <name type="scientific">Candidatus Magnetobacterium bavaricum</name>
    <dbReference type="NCBI Taxonomy" id="29290"/>
    <lineage>
        <taxon>Bacteria</taxon>
        <taxon>Pseudomonadati</taxon>
        <taxon>Nitrospirota</taxon>
        <taxon>Thermodesulfovibrionia</taxon>
        <taxon>Thermodesulfovibrionales</taxon>
        <taxon>Candidatus Magnetobacteriaceae</taxon>
        <taxon>Candidatus Magnetobacterium</taxon>
    </lineage>
</organism>
<keyword evidence="5 7" id="KW-0597">Phosphoprotein</keyword>
<dbReference type="CDD" id="cd17541">
    <property type="entry name" value="REC_CheB-like"/>
    <property type="match status" value="1"/>
</dbReference>
<comment type="catalytic activity">
    <reaction evidence="5">
        <text>L-glutaminyl-[protein] + H2O = L-glutamyl-[protein] + NH4(+)</text>
        <dbReference type="Rhea" id="RHEA:16441"/>
        <dbReference type="Rhea" id="RHEA-COMP:10207"/>
        <dbReference type="Rhea" id="RHEA-COMP:10208"/>
        <dbReference type="ChEBI" id="CHEBI:15377"/>
        <dbReference type="ChEBI" id="CHEBI:28938"/>
        <dbReference type="ChEBI" id="CHEBI:29973"/>
        <dbReference type="ChEBI" id="CHEBI:30011"/>
        <dbReference type="EC" id="3.5.1.44"/>
    </reaction>
</comment>
<dbReference type="InterPro" id="IPR000673">
    <property type="entry name" value="Sig_transdc_resp-reg_Me-estase"/>
</dbReference>
<evidence type="ECO:0000259" key="8">
    <source>
        <dbReference type="PROSITE" id="PS50110"/>
    </source>
</evidence>
<dbReference type="PANTHER" id="PTHR42872">
    <property type="entry name" value="PROTEIN-GLUTAMATE METHYLESTERASE/PROTEIN-GLUTAMINE GLUTAMINASE"/>
    <property type="match status" value="1"/>
</dbReference>
<dbReference type="InterPro" id="IPR008248">
    <property type="entry name" value="CheB-like"/>
</dbReference>
<dbReference type="Gene3D" id="3.40.50.180">
    <property type="entry name" value="Methylesterase CheB, C-terminal domain"/>
    <property type="match status" value="1"/>
</dbReference>
<keyword evidence="1 5" id="KW-0963">Cytoplasm</keyword>
<dbReference type="PIRSF" id="PIRSF000876">
    <property type="entry name" value="RR_chemtxs_CheB"/>
    <property type="match status" value="1"/>
</dbReference>
<dbReference type="PROSITE" id="PS50110">
    <property type="entry name" value="RESPONSE_REGULATORY"/>
    <property type="match status" value="1"/>
</dbReference>
<dbReference type="Gene3D" id="3.40.50.2300">
    <property type="match status" value="1"/>
</dbReference>
<dbReference type="PATRIC" id="fig|29290.4.peg.2312"/>
<dbReference type="EMBL" id="LACI01000752">
    <property type="protein sequence ID" value="KJU86063.1"/>
    <property type="molecule type" value="Genomic_DNA"/>
</dbReference>
<feature type="modified residue" description="4-aspartylphosphate" evidence="5 7">
    <location>
        <position position="56"/>
    </location>
</feature>
<reference evidence="10 11" key="1">
    <citation type="submission" date="2015-02" db="EMBL/GenBank/DDBJ databases">
        <title>Single-cell genomics of uncultivated deep-branching MTB reveals a conserved set of magnetosome genes.</title>
        <authorList>
            <person name="Kolinko S."/>
            <person name="Richter M."/>
            <person name="Glockner F.O."/>
            <person name="Brachmann A."/>
            <person name="Schuler D."/>
        </authorList>
    </citation>
    <scope>NUCLEOTIDE SEQUENCE [LARGE SCALE GENOMIC DNA]</scope>
    <source>
        <strain evidence="10">TM-1</strain>
    </source>
</reference>
<evidence type="ECO:0000256" key="3">
    <source>
        <dbReference type="ARBA" id="ARBA00022801"/>
    </source>
</evidence>
<proteinExistence type="inferred from homology"/>
<keyword evidence="11" id="KW-1185">Reference proteome</keyword>
<dbReference type="PROSITE" id="PS50122">
    <property type="entry name" value="CHEB"/>
    <property type="match status" value="1"/>
</dbReference>
<sequence>MKNVRVLLIDDSQIALAVLKRMLAYDPEIEVVGGFTNATEALKMIPVLSPDVICTDLHMPGMDGLVFTRTVMERFPLPILVVSVAVQAHHTHTIFELLDNGAIDVFPKPKGILDGDFERHARELTSKIKILSGVVAFTRHRKSPQPDSKVGRFSGVTPVENPHHIRMVAIGASTGGPQVLHAIFKNLPTDFPAPIVCVQHISEGFLDGFIEWLAQECKLKIVKAPHGQPPVPGNIYFPQEGFQLEINSQGKFNCHNRVNYDGHCPSVTLTFRSVAHYYGKTSVGIILTGMGRDGADGILDIARMGGITIAQDEDSCVVFGMPKQAIELGAIRCILSGNEIADVLQSLKFTDCRRRAMQF</sequence>
<comment type="function">
    <text evidence="5">Involved in chemotaxis. Part of a chemotaxis signal transduction system that modulates chemotaxis in response to various stimuli. Catalyzes the demethylation of specific methylglutamate residues introduced into the chemoreceptors (methyl-accepting chemotaxis proteins or MCP) by CheR. Also mediates the irreversible deamidation of specific glutamine residues to glutamic acid.</text>
</comment>
<dbReference type="GO" id="GO:0008984">
    <property type="term" value="F:protein-glutamate methylesterase activity"/>
    <property type="evidence" value="ECO:0007669"/>
    <property type="project" value="UniProtKB-UniRule"/>
</dbReference>
<comment type="similarity">
    <text evidence="5">Belongs to the CheB family.</text>
</comment>
<evidence type="ECO:0000256" key="7">
    <source>
        <dbReference type="PROSITE-ProRule" id="PRU00169"/>
    </source>
</evidence>
<dbReference type="Proteomes" id="UP000033423">
    <property type="component" value="Unassembled WGS sequence"/>
</dbReference>
<dbReference type="NCBIfam" id="NF001965">
    <property type="entry name" value="PRK00742.1"/>
    <property type="match status" value="1"/>
</dbReference>
<gene>
    <name evidence="5" type="primary">cheB</name>
    <name evidence="10" type="ORF">MBAV_001744</name>
</gene>
<feature type="active site" evidence="5 6">
    <location>
        <position position="293"/>
    </location>
</feature>
<feature type="domain" description="CheB-type methylesterase" evidence="9">
    <location>
        <begin position="158"/>
        <end position="346"/>
    </location>
</feature>
<dbReference type="GO" id="GO:0050568">
    <property type="term" value="F:protein-glutamine glutaminase activity"/>
    <property type="evidence" value="ECO:0007669"/>
    <property type="project" value="UniProtKB-UniRule"/>
</dbReference>
<dbReference type="Pfam" id="PF01339">
    <property type="entry name" value="CheB_methylest"/>
    <property type="match status" value="1"/>
</dbReference>
<evidence type="ECO:0000259" key="9">
    <source>
        <dbReference type="PROSITE" id="PS50122"/>
    </source>
</evidence>
<keyword evidence="3 5" id="KW-0378">Hydrolase</keyword>
<name>A0A0F3GZD7_9BACT</name>
<dbReference type="GO" id="GO:0006935">
    <property type="term" value="P:chemotaxis"/>
    <property type="evidence" value="ECO:0007669"/>
    <property type="project" value="UniProtKB-UniRule"/>
</dbReference>
<evidence type="ECO:0000256" key="4">
    <source>
        <dbReference type="ARBA" id="ARBA00048267"/>
    </source>
</evidence>
<dbReference type="SUPFAM" id="SSF52172">
    <property type="entry name" value="CheY-like"/>
    <property type="match status" value="1"/>
</dbReference>
<dbReference type="GO" id="GO:0005737">
    <property type="term" value="C:cytoplasm"/>
    <property type="evidence" value="ECO:0007669"/>
    <property type="project" value="UniProtKB-SubCell"/>
</dbReference>